<dbReference type="EMBL" id="JABFAC010000005">
    <property type="protein sequence ID" value="MBA0612919.1"/>
    <property type="molecule type" value="Genomic_DNA"/>
</dbReference>
<reference evidence="1" key="2">
    <citation type="submission" date="2020-04" db="EMBL/GenBank/DDBJ databases">
        <authorList>
            <person name="Grover C.E."/>
            <person name="Arick M.A. II"/>
            <person name="Thrash A."/>
            <person name="Conover J.L."/>
            <person name="Sanders W.S."/>
            <person name="Peterson D.G."/>
            <person name="Scheffler J.A."/>
            <person name="Scheffler B.E."/>
            <person name="Wendel J.F."/>
        </authorList>
    </citation>
    <scope>NUCLEOTIDE SEQUENCE</scope>
    <source>
        <strain evidence="1">27</strain>
        <tissue evidence="1">Leaf</tissue>
    </source>
</reference>
<reference evidence="1 3" key="1">
    <citation type="journal article" date="2019" name="Genome Biol. Evol.">
        <title>Insights into the evolution of the New World diploid cottons (Gossypium, subgenus Houzingenia) based on genome sequencing.</title>
        <authorList>
            <person name="Grover C.E."/>
            <person name="Arick M.A. 2nd"/>
            <person name="Thrash A."/>
            <person name="Conover J.L."/>
            <person name="Sanders W.S."/>
            <person name="Peterson D.G."/>
            <person name="Frelichowski J.E."/>
            <person name="Scheffler J.A."/>
            <person name="Scheffler B.E."/>
            <person name="Wendel J.F."/>
        </authorList>
    </citation>
    <scope>NUCLEOTIDE SEQUENCE [LARGE SCALE GENOMIC DNA]</scope>
    <source>
        <strain evidence="1">27</strain>
        <tissue evidence="1">Leaf</tissue>
    </source>
</reference>
<name>A0A7J8RGQ1_GOSDV</name>
<gene>
    <name evidence="1" type="ORF">Godav_013460</name>
    <name evidence="2" type="ORF">Godav_013461</name>
</gene>
<keyword evidence="3" id="KW-1185">Reference proteome</keyword>
<proteinExistence type="predicted"/>
<evidence type="ECO:0000313" key="1">
    <source>
        <dbReference type="EMBL" id="MBA0612915.1"/>
    </source>
</evidence>
<organism evidence="1 3">
    <name type="scientific">Gossypium davidsonii</name>
    <name type="common">Davidson's cotton</name>
    <name type="synonym">Gossypium klotzschianum subsp. davidsonii</name>
    <dbReference type="NCBI Taxonomy" id="34287"/>
    <lineage>
        <taxon>Eukaryota</taxon>
        <taxon>Viridiplantae</taxon>
        <taxon>Streptophyta</taxon>
        <taxon>Embryophyta</taxon>
        <taxon>Tracheophyta</taxon>
        <taxon>Spermatophyta</taxon>
        <taxon>Magnoliopsida</taxon>
        <taxon>eudicotyledons</taxon>
        <taxon>Gunneridae</taxon>
        <taxon>Pentapetalae</taxon>
        <taxon>rosids</taxon>
        <taxon>malvids</taxon>
        <taxon>Malvales</taxon>
        <taxon>Malvaceae</taxon>
        <taxon>Malvoideae</taxon>
        <taxon>Gossypium</taxon>
    </lineage>
</organism>
<sequence>MSFVVGKDMVTWSFVRPFADIDLDDGNKDSVPIDYDNEEIEETPHLYK</sequence>
<evidence type="ECO:0000313" key="2">
    <source>
        <dbReference type="EMBL" id="MBA0612919.1"/>
    </source>
</evidence>
<accession>A0A7J8RGQ1</accession>
<dbReference type="AlphaFoldDB" id="A0A7J8RGQ1"/>
<dbReference type="Proteomes" id="UP000593561">
    <property type="component" value="Unassembled WGS sequence"/>
</dbReference>
<protein>
    <submittedName>
        <fullName evidence="1">Uncharacterized protein</fullName>
    </submittedName>
</protein>
<dbReference type="EMBL" id="JABFAC010000005">
    <property type="protein sequence ID" value="MBA0612915.1"/>
    <property type="molecule type" value="Genomic_DNA"/>
</dbReference>
<comment type="caution">
    <text evidence="1">The sequence shown here is derived from an EMBL/GenBank/DDBJ whole genome shotgun (WGS) entry which is preliminary data.</text>
</comment>
<evidence type="ECO:0000313" key="3">
    <source>
        <dbReference type="Proteomes" id="UP000593561"/>
    </source>
</evidence>